<gene>
    <name evidence="2" type="ORF">AQJ67_19860</name>
</gene>
<dbReference type="OrthoDB" id="3541690at2"/>
<feature type="compositionally biased region" description="Basic and acidic residues" evidence="1">
    <location>
        <begin position="246"/>
        <end position="286"/>
    </location>
</feature>
<organism evidence="2 3">
    <name type="scientific">Streptomyces caeruleatus</name>
    <dbReference type="NCBI Taxonomy" id="661399"/>
    <lineage>
        <taxon>Bacteria</taxon>
        <taxon>Bacillati</taxon>
        <taxon>Actinomycetota</taxon>
        <taxon>Actinomycetes</taxon>
        <taxon>Kitasatosporales</taxon>
        <taxon>Streptomycetaceae</taxon>
        <taxon>Streptomyces</taxon>
    </lineage>
</organism>
<evidence type="ECO:0000256" key="1">
    <source>
        <dbReference type="SAM" id="MobiDB-lite"/>
    </source>
</evidence>
<dbReference type="STRING" id="661399.AQJ67_19860"/>
<dbReference type="EMBL" id="LMWY01000023">
    <property type="protein sequence ID" value="KUO02704.1"/>
    <property type="molecule type" value="Genomic_DNA"/>
</dbReference>
<feature type="compositionally biased region" description="Low complexity" evidence="1">
    <location>
        <begin position="169"/>
        <end position="198"/>
    </location>
</feature>
<feature type="compositionally biased region" description="Basic and acidic residues" evidence="1">
    <location>
        <begin position="199"/>
        <end position="237"/>
    </location>
</feature>
<accession>A0A117RPW7</accession>
<name>A0A117RPW7_9ACTN</name>
<protein>
    <submittedName>
        <fullName evidence="2">Uncharacterized protein</fullName>
    </submittedName>
</protein>
<evidence type="ECO:0000313" key="3">
    <source>
        <dbReference type="Proteomes" id="UP000053429"/>
    </source>
</evidence>
<keyword evidence="3" id="KW-1185">Reference proteome</keyword>
<sequence>MERKRGRRADAASDVETVLDDLYTTPPPGFVARREELAVAARTAGRAEDSRRIRAARRPTLAAWAANLLLRSQPEESRRFLELGQALRDAYRTLDADGIKELSEQRRSVVSALSRQAAELARAAGHRLSDAARQDVESTLRAVLTDEDAADQWATGRLEGALTPPSDFPSPTGTTTAPGTPRKSPKRTAAPSRSASATRAKDDLADRRRRKRQEELARARKAAADAERRLRDRRAEQADADASSRQARDRHDQAREKTAAAERQLRQAREELERAARGQQKAEDRLQAAADALARAEQAAREAAAEVERLATSDG</sequence>
<dbReference type="Proteomes" id="UP000053429">
    <property type="component" value="Unassembled WGS sequence"/>
</dbReference>
<comment type="caution">
    <text evidence="2">The sequence shown here is derived from an EMBL/GenBank/DDBJ whole genome shotgun (WGS) entry which is preliminary data.</text>
</comment>
<feature type="region of interest" description="Disordered" evidence="1">
    <location>
        <begin position="159"/>
        <end position="287"/>
    </location>
</feature>
<proteinExistence type="predicted"/>
<dbReference type="AlphaFoldDB" id="A0A117RPW7"/>
<dbReference type="RefSeq" id="WP_062720323.1">
    <property type="nucleotide sequence ID" value="NZ_KQ948929.1"/>
</dbReference>
<reference evidence="2 3" key="1">
    <citation type="submission" date="2015-10" db="EMBL/GenBank/DDBJ databases">
        <title>Draft genome sequence of Streptomyces caeruleatus NRRL B-24802, type strain for the species Streptomyces caeruleatus.</title>
        <authorList>
            <person name="Ruckert C."/>
            <person name="Winkler A."/>
            <person name="Kalinowski J."/>
            <person name="Kampfer P."/>
            <person name="Glaeser S."/>
        </authorList>
    </citation>
    <scope>NUCLEOTIDE SEQUENCE [LARGE SCALE GENOMIC DNA]</scope>
    <source>
        <strain evidence="2 3">NRRL B-24802</strain>
    </source>
</reference>
<evidence type="ECO:0000313" key="2">
    <source>
        <dbReference type="EMBL" id="KUO02704.1"/>
    </source>
</evidence>